<feature type="non-terminal residue" evidence="3">
    <location>
        <position position="42"/>
    </location>
</feature>
<organism evidence="3 4">
    <name type="scientific">Pseudopedobacter saltans</name>
    <dbReference type="NCBI Taxonomy" id="151895"/>
    <lineage>
        <taxon>Bacteria</taxon>
        <taxon>Pseudomonadati</taxon>
        <taxon>Bacteroidota</taxon>
        <taxon>Sphingobacteriia</taxon>
        <taxon>Sphingobacteriales</taxon>
        <taxon>Sphingobacteriaceae</taxon>
        <taxon>Pseudopedobacter</taxon>
    </lineage>
</organism>
<dbReference type="PROSITE" id="PS50110">
    <property type="entry name" value="RESPONSE_REGULATORY"/>
    <property type="match status" value="1"/>
</dbReference>
<evidence type="ECO:0000256" key="1">
    <source>
        <dbReference type="PROSITE-ProRule" id="PRU00169"/>
    </source>
</evidence>
<dbReference type="Gene3D" id="3.40.50.2300">
    <property type="match status" value="1"/>
</dbReference>
<evidence type="ECO:0000259" key="2">
    <source>
        <dbReference type="PROSITE" id="PS50110"/>
    </source>
</evidence>
<evidence type="ECO:0000313" key="3">
    <source>
        <dbReference type="EMBL" id="PZP43929.1"/>
    </source>
</evidence>
<dbReference type="SUPFAM" id="SSF52172">
    <property type="entry name" value="CheY-like"/>
    <property type="match status" value="1"/>
</dbReference>
<dbReference type="InterPro" id="IPR011006">
    <property type="entry name" value="CheY-like_superfamily"/>
</dbReference>
<dbReference type="AlphaFoldDB" id="A0A2W5GPG8"/>
<dbReference type="Proteomes" id="UP000249645">
    <property type="component" value="Unassembled WGS sequence"/>
</dbReference>
<accession>A0A2W5GPG8</accession>
<feature type="domain" description="Response regulatory" evidence="2">
    <location>
        <begin position="4"/>
        <end position="42"/>
    </location>
</feature>
<dbReference type="GO" id="GO:0000160">
    <property type="term" value="P:phosphorelay signal transduction system"/>
    <property type="evidence" value="ECO:0007669"/>
    <property type="project" value="InterPro"/>
</dbReference>
<sequence>MHFPLLLIDDEVKLRSLLARILEREGYEVKQAGDFKTALKML</sequence>
<protein>
    <recommendedName>
        <fullName evidence="2">Response regulatory domain-containing protein</fullName>
    </recommendedName>
</protein>
<name>A0A2W5GPG8_9SPHI</name>
<dbReference type="EMBL" id="QFOI01000343">
    <property type="protein sequence ID" value="PZP43929.1"/>
    <property type="molecule type" value="Genomic_DNA"/>
</dbReference>
<dbReference type="InterPro" id="IPR001789">
    <property type="entry name" value="Sig_transdc_resp-reg_receiver"/>
</dbReference>
<reference evidence="3 4" key="1">
    <citation type="submission" date="2017-11" db="EMBL/GenBank/DDBJ databases">
        <title>Infants hospitalized years apart are colonized by the same room-sourced microbial strains.</title>
        <authorList>
            <person name="Brooks B."/>
            <person name="Olm M.R."/>
            <person name="Firek B.A."/>
            <person name="Baker R."/>
            <person name="Thomas B.C."/>
            <person name="Morowitz M.J."/>
            <person name="Banfield J.F."/>
        </authorList>
    </citation>
    <scope>NUCLEOTIDE SEQUENCE [LARGE SCALE GENOMIC DNA]</scope>
    <source>
        <strain evidence="3">S2_009_000_R2_76</strain>
    </source>
</reference>
<comment type="caution">
    <text evidence="3">The sequence shown here is derived from an EMBL/GenBank/DDBJ whole genome shotgun (WGS) entry which is preliminary data.</text>
</comment>
<evidence type="ECO:0000313" key="4">
    <source>
        <dbReference type="Proteomes" id="UP000249645"/>
    </source>
</evidence>
<proteinExistence type="predicted"/>
<comment type="caution">
    <text evidence="1">Lacks conserved residue(s) required for the propagation of feature annotation.</text>
</comment>
<gene>
    <name evidence="3" type="ORF">DI598_15140</name>
</gene>